<dbReference type="InterPro" id="IPR000182">
    <property type="entry name" value="GNAT_dom"/>
</dbReference>
<dbReference type="PANTHER" id="PTHR43792">
    <property type="entry name" value="GNAT FAMILY, PUTATIVE (AFU_ORTHOLOGUE AFUA_3G00765)-RELATED-RELATED"/>
    <property type="match status" value="1"/>
</dbReference>
<accession>A0A9X1VN76</accession>
<feature type="domain" description="N-acetyltransferase" evidence="1">
    <location>
        <begin position="16"/>
        <end position="183"/>
    </location>
</feature>
<gene>
    <name evidence="2" type="ORF">MC378_10675</name>
</gene>
<dbReference type="Proteomes" id="UP001139369">
    <property type="component" value="Unassembled WGS sequence"/>
</dbReference>
<evidence type="ECO:0000313" key="3">
    <source>
        <dbReference type="Proteomes" id="UP001139369"/>
    </source>
</evidence>
<dbReference type="GO" id="GO:0016747">
    <property type="term" value="F:acyltransferase activity, transferring groups other than amino-acyl groups"/>
    <property type="evidence" value="ECO:0007669"/>
    <property type="project" value="InterPro"/>
</dbReference>
<dbReference type="RefSeq" id="WP_242178755.1">
    <property type="nucleotide sequence ID" value="NZ_JAKQYM010000007.1"/>
</dbReference>
<dbReference type="InterPro" id="IPR051531">
    <property type="entry name" value="N-acetyltransferase"/>
</dbReference>
<dbReference type="Pfam" id="PF13302">
    <property type="entry name" value="Acetyltransf_3"/>
    <property type="match status" value="1"/>
</dbReference>
<name>A0A9X1VN76_9FLAO</name>
<sequence>MNFDFTIFPILETERLTLRALNLDDAKAIFGLRTNKSVNTFIKRDIPKNLSEARAFIDQISNLVSTNSGIFWVIESKQNKELIGTVGLRNFRIEEKDAEIGYELHPNYQEKGFMTETLKEVVNFGFKNLGLKTIEAFTHKNNMASIALLEKQDFVFQPERKDEGFDDNRIYSLAVIKNQIATT</sequence>
<proteinExistence type="predicted"/>
<dbReference type="Gene3D" id="3.40.630.30">
    <property type="match status" value="1"/>
</dbReference>
<dbReference type="PROSITE" id="PS51186">
    <property type="entry name" value="GNAT"/>
    <property type="match status" value="1"/>
</dbReference>
<dbReference type="CDD" id="cd04301">
    <property type="entry name" value="NAT_SF"/>
    <property type="match status" value="1"/>
</dbReference>
<dbReference type="SUPFAM" id="SSF55729">
    <property type="entry name" value="Acyl-CoA N-acyltransferases (Nat)"/>
    <property type="match status" value="1"/>
</dbReference>
<dbReference type="InterPro" id="IPR016181">
    <property type="entry name" value="Acyl_CoA_acyltransferase"/>
</dbReference>
<protein>
    <submittedName>
        <fullName evidence="2">GNAT family N-acetyltransferase</fullName>
    </submittedName>
</protein>
<keyword evidence="3" id="KW-1185">Reference proteome</keyword>
<evidence type="ECO:0000259" key="1">
    <source>
        <dbReference type="PROSITE" id="PS51186"/>
    </source>
</evidence>
<dbReference type="EMBL" id="JAKQYM010000007">
    <property type="protein sequence ID" value="MCI2229629.1"/>
    <property type="molecule type" value="Genomic_DNA"/>
</dbReference>
<evidence type="ECO:0000313" key="2">
    <source>
        <dbReference type="EMBL" id="MCI2229629.1"/>
    </source>
</evidence>
<reference evidence="2" key="1">
    <citation type="submission" date="2022-02" db="EMBL/GenBank/DDBJ databases">
        <title>Polaribacter sp. MSW13, isolated from seawater.</title>
        <authorList>
            <person name="Kristyanto S."/>
            <person name="Jung J."/>
            <person name="Jeon C.O."/>
        </authorList>
    </citation>
    <scope>NUCLEOTIDE SEQUENCE</scope>
    <source>
        <strain evidence="2">MSW13</strain>
    </source>
</reference>
<comment type="caution">
    <text evidence="2">The sequence shown here is derived from an EMBL/GenBank/DDBJ whole genome shotgun (WGS) entry which is preliminary data.</text>
</comment>
<organism evidence="2 3">
    <name type="scientific">Polaribacter marinus</name>
    <dbReference type="NCBI Taxonomy" id="2916838"/>
    <lineage>
        <taxon>Bacteria</taxon>
        <taxon>Pseudomonadati</taxon>
        <taxon>Bacteroidota</taxon>
        <taxon>Flavobacteriia</taxon>
        <taxon>Flavobacteriales</taxon>
        <taxon>Flavobacteriaceae</taxon>
    </lineage>
</organism>
<dbReference type="AlphaFoldDB" id="A0A9X1VN76"/>